<proteinExistence type="predicted"/>
<feature type="transmembrane region" description="Helical" evidence="1">
    <location>
        <begin position="76"/>
        <end position="100"/>
    </location>
</feature>
<protein>
    <submittedName>
        <fullName evidence="2">Uncharacterized protein</fullName>
    </submittedName>
</protein>
<keyword evidence="1" id="KW-0812">Transmembrane</keyword>
<gene>
    <name evidence="2" type="ORF">CPSG_06724</name>
</gene>
<reference evidence="3" key="1">
    <citation type="journal article" date="2010" name="Genome Res.">
        <title>Population genomic sequencing of Coccidioides fungi reveals recent hybridization and transposon control.</title>
        <authorList>
            <person name="Neafsey D.E."/>
            <person name="Barker B.M."/>
            <person name="Sharpton T.J."/>
            <person name="Stajich J.E."/>
            <person name="Park D.J."/>
            <person name="Whiston E."/>
            <person name="Hung C.-Y."/>
            <person name="McMahan C."/>
            <person name="White J."/>
            <person name="Sykes S."/>
            <person name="Heiman D."/>
            <person name="Young S."/>
            <person name="Zeng Q."/>
            <person name="Abouelleil A."/>
            <person name="Aftuck L."/>
            <person name="Bessette D."/>
            <person name="Brown A."/>
            <person name="FitzGerald M."/>
            <person name="Lui A."/>
            <person name="Macdonald J.P."/>
            <person name="Priest M."/>
            <person name="Orbach M.J."/>
            <person name="Galgiani J.N."/>
            <person name="Kirkland T.N."/>
            <person name="Cole G.T."/>
            <person name="Birren B.W."/>
            <person name="Henn M.R."/>
            <person name="Taylor J.W."/>
            <person name="Rounsley S.D."/>
        </authorList>
    </citation>
    <scope>NUCLEOTIDE SEQUENCE [LARGE SCALE GENOMIC DNA]</scope>
    <source>
        <strain evidence="3">RMSCC 757 / Silveira</strain>
    </source>
</reference>
<keyword evidence="1" id="KW-1133">Transmembrane helix</keyword>
<sequence length="184" mass="20084">MMGESKVELVAVGEESVDSEAVDMLSRDSNGGAIGGWSSICLDDGDDNDDDDNRDGGARPSNLPKLLDMAGGTVDIVIRFVFCVLLGPTATGAIPVIVLVPRVESRQGPSLNVDFAVNPDIKDSEVQMLIYDLPGEYRFCDRECDYYYYVPRSVASSSAVFSEAVWWNMGEIERLLEIRASYLG</sequence>
<dbReference type="AlphaFoldDB" id="E9DA34"/>
<dbReference type="HOGENOM" id="CLU_1468022_0_0_1"/>
<dbReference type="VEuPathDB" id="FungiDB:CPSG_06724"/>
<dbReference type="EMBL" id="GL636496">
    <property type="protein sequence ID" value="EFW16765.1"/>
    <property type="molecule type" value="Genomic_DNA"/>
</dbReference>
<name>E9DA34_COCPS</name>
<evidence type="ECO:0000313" key="2">
    <source>
        <dbReference type="EMBL" id="EFW16765.1"/>
    </source>
</evidence>
<evidence type="ECO:0000313" key="3">
    <source>
        <dbReference type="Proteomes" id="UP000002497"/>
    </source>
</evidence>
<accession>E9DA34</accession>
<evidence type="ECO:0000256" key="1">
    <source>
        <dbReference type="SAM" id="Phobius"/>
    </source>
</evidence>
<organism evidence="3">
    <name type="scientific">Coccidioides posadasii (strain RMSCC 757 / Silveira)</name>
    <name type="common">Valley fever fungus</name>
    <dbReference type="NCBI Taxonomy" id="443226"/>
    <lineage>
        <taxon>Eukaryota</taxon>
        <taxon>Fungi</taxon>
        <taxon>Dikarya</taxon>
        <taxon>Ascomycota</taxon>
        <taxon>Pezizomycotina</taxon>
        <taxon>Eurotiomycetes</taxon>
        <taxon>Eurotiomycetidae</taxon>
        <taxon>Onygenales</taxon>
        <taxon>Onygenaceae</taxon>
        <taxon>Coccidioides</taxon>
    </lineage>
</organism>
<dbReference type="Proteomes" id="UP000002497">
    <property type="component" value="Unassembled WGS sequence"/>
</dbReference>
<keyword evidence="3" id="KW-1185">Reference proteome</keyword>
<reference evidence="3" key="2">
    <citation type="submission" date="2010-03" db="EMBL/GenBank/DDBJ databases">
        <title>The genome sequence of Coccidioides posadasii strain Silveira.</title>
        <authorList>
            <consortium name="The Broad Institute Genome Sequencing Center for Infectious Disease"/>
            <person name="Neafsey D."/>
            <person name="Orbach M."/>
            <person name="Henn M.R."/>
            <person name="Cole G.T."/>
            <person name="Galgiani J."/>
            <person name="Gardner M.J."/>
            <person name="Kirkland T.N."/>
            <person name="Taylor J.W."/>
            <person name="Young S.K."/>
            <person name="Zeng Q."/>
            <person name="Koehrsen M."/>
            <person name="Alvarado L."/>
            <person name="Berlin A."/>
            <person name="Borenstein D."/>
            <person name="Chapman S.B."/>
            <person name="Chen Z."/>
            <person name="Engels R."/>
            <person name="Freedman E."/>
            <person name="Gellesch M."/>
            <person name="Goldberg J."/>
            <person name="Griggs A."/>
            <person name="Gujja S."/>
            <person name="Heilman E."/>
            <person name="Heiman D."/>
            <person name="Howarth C."/>
            <person name="Jen D."/>
            <person name="Larson L."/>
            <person name="Mehta T."/>
            <person name="Neiman D."/>
            <person name="Park D."/>
            <person name="Pearson M."/>
            <person name="Richards J."/>
            <person name="Roberts A."/>
            <person name="Saif S."/>
            <person name="Shea T."/>
            <person name="Shenoy N."/>
            <person name="Sisk P."/>
            <person name="Stolte C."/>
            <person name="Sykes S."/>
            <person name="Walk T."/>
            <person name="White J."/>
            <person name="Yandava C."/>
            <person name="Haas B."/>
            <person name="Nusbaum C."/>
            <person name="Birren B."/>
        </authorList>
    </citation>
    <scope>NUCLEOTIDE SEQUENCE [LARGE SCALE GENOMIC DNA]</scope>
    <source>
        <strain evidence="3">RMSCC 757 / Silveira</strain>
    </source>
</reference>
<keyword evidence="1" id="KW-0472">Membrane</keyword>